<protein>
    <recommendedName>
        <fullName evidence="6">Competence protein CoiA</fullName>
    </recommendedName>
</protein>
<organism evidence="4 5">
    <name type="scientific">Cytobacillus solani</name>
    <dbReference type="NCBI Taxonomy" id="1637975"/>
    <lineage>
        <taxon>Bacteria</taxon>
        <taxon>Bacillati</taxon>
        <taxon>Bacillota</taxon>
        <taxon>Bacilli</taxon>
        <taxon>Bacillales</taxon>
        <taxon>Bacillaceae</taxon>
        <taxon>Cytobacillus</taxon>
    </lineage>
</organism>
<dbReference type="InterPro" id="IPR057253">
    <property type="entry name" value="CoiA-like_N"/>
</dbReference>
<gene>
    <name evidence="4" type="ORF">AN957_08935</name>
</gene>
<evidence type="ECO:0000259" key="2">
    <source>
        <dbReference type="Pfam" id="PF25164"/>
    </source>
</evidence>
<reference evidence="4 5" key="1">
    <citation type="submission" date="2015-09" db="EMBL/GenBank/DDBJ databases">
        <title>Genome sequencing project for genomic taxonomy and phylogenomics of Bacillus-like bacteria.</title>
        <authorList>
            <person name="Liu B."/>
            <person name="Wang J."/>
            <person name="Zhu Y."/>
            <person name="Liu G."/>
            <person name="Chen Q."/>
            <person name="Chen Z."/>
            <person name="Lan J."/>
            <person name="Che J."/>
            <person name="Ge C."/>
            <person name="Shi H."/>
            <person name="Pan Z."/>
            <person name="Liu X."/>
        </authorList>
    </citation>
    <scope>NUCLEOTIDE SEQUENCE [LARGE SCALE GENOMIC DNA]</scope>
    <source>
        <strain evidence="4 5">FJAT-18043</strain>
    </source>
</reference>
<sequence length="398" mass="46909">MLVSKTRQGEWVSLAEKHNQEMLKEIRRKEIFFCPECGEQVILKIGSKRIAHFAHKAGSVCAESYERESDYHLRGKLLLYKWLDSLGLKPILEPYRQEISQRPDISFVYEDVQYAIEYQCSVIPEELFVKRTNNYLQANITPIWIISGKNIKRKGSNKAALSSFDYLFLSKSSTEQWHMPSFCPDTKTLITLHSILPVTVKNVITKFSIIDLDKAQLIDLLKPSWKQQVRLNDWQIEIRKEKNISPLYGTSQNKFLQDLYKHSLIPALLPPEIGLPVTNAPFIETSVLKWQSYLLMDVFHHRRPFSMKEVVHVFRKRMQKGDIQIRTLPLVKKGNDLEAVKEYIQLLVKVNYLKVVDHYYFQVVRNRYAETYVEQEKMQTDFYQEYGKIIYKHLNKLQ</sequence>
<comment type="caution">
    <text evidence="4">The sequence shown here is derived from an EMBL/GenBank/DDBJ whole genome shotgun (WGS) entry which is preliminary data.</text>
</comment>
<dbReference type="Pfam" id="PF25166">
    <property type="entry name" value="CoiA_C"/>
    <property type="match status" value="1"/>
</dbReference>
<dbReference type="InterPro" id="IPR057252">
    <property type="entry name" value="CoiA_C"/>
</dbReference>
<evidence type="ECO:0000313" key="4">
    <source>
        <dbReference type="EMBL" id="KQL18684.1"/>
    </source>
</evidence>
<dbReference type="InterPro" id="IPR010330">
    <property type="entry name" value="CoiA_nuc"/>
</dbReference>
<proteinExistence type="predicted"/>
<dbReference type="PATRIC" id="fig|1637975.4.peg.1544"/>
<feature type="domain" description="Competence protein CoiA-like N-terminal" evidence="2">
    <location>
        <begin position="16"/>
        <end position="62"/>
    </location>
</feature>
<dbReference type="AlphaFoldDB" id="A0A0Q3SGV8"/>
<dbReference type="Proteomes" id="UP000050996">
    <property type="component" value="Unassembled WGS sequence"/>
</dbReference>
<accession>A0A0Q3SGV8</accession>
<evidence type="ECO:0000313" key="5">
    <source>
        <dbReference type="Proteomes" id="UP000050996"/>
    </source>
</evidence>
<evidence type="ECO:0008006" key="6">
    <source>
        <dbReference type="Google" id="ProtNLM"/>
    </source>
</evidence>
<evidence type="ECO:0000259" key="1">
    <source>
        <dbReference type="Pfam" id="PF06054"/>
    </source>
</evidence>
<evidence type="ECO:0000259" key="3">
    <source>
        <dbReference type="Pfam" id="PF25166"/>
    </source>
</evidence>
<keyword evidence="5" id="KW-1185">Reference proteome</keyword>
<dbReference type="PIRSF" id="PIRSF007487">
    <property type="entry name" value="Competence-induced_CoiA_bac"/>
    <property type="match status" value="1"/>
</dbReference>
<name>A0A0Q3SGV8_9BACI</name>
<dbReference type="Pfam" id="PF25164">
    <property type="entry name" value="CoiA_N"/>
    <property type="match status" value="1"/>
</dbReference>
<dbReference type="Pfam" id="PF06054">
    <property type="entry name" value="CoiA_nuc"/>
    <property type="match status" value="1"/>
</dbReference>
<feature type="domain" description="Competence protein CoiA C-terminal" evidence="3">
    <location>
        <begin position="248"/>
        <end position="368"/>
    </location>
</feature>
<dbReference type="RefSeq" id="WP_056683546.1">
    <property type="nucleotide sequence ID" value="NZ_LJIX01000006.1"/>
</dbReference>
<dbReference type="STRING" id="1637975.AN957_08935"/>
<feature type="domain" description="Competence protein CoiA nuclease-like" evidence="1">
    <location>
        <begin position="68"/>
        <end position="224"/>
    </location>
</feature>
<dbReference type="EMBL" id="LJIX01000006">
    <property type="protein sequence ID" value="KQL18684.1"/>
    <property type="molecule type" value="Genomic_DNA"/>
</dbReference>
<dbReference type="InterPro" id="IPR021176">
    <property type="entry name" value="Competence-induced_CoiA"/>
</dbReference>